<dbReference type="AlphaFoldDB" id="E0S8H0"/>
<dbReference type="EMBL" id="CP001949">
    <property type="protein sequence ID" value="ADM11964.1"/>
    <property type="molecule type" value="Genomic_DNA"/>
</dbReference>
<keyword evidence="3" id="KW-1185">Reference proteome</keyword>
<reference evidence="2 3" key="2">
    <citation type="journal article" date="2012" name="Proc. Natl. Acad. Sci. U.S.A.">
        <title>Gain and loss of multiple functionally related, horizontally transferred genes in the reduced genomes of two microsporidian parasites.</title>
        <authorList>
            <person name="Pombert J.-F."/>
            <person name="Selman M."/>
            <person name="Burki F."/>
            <person name="Bardell F.T."/>
            <person name="Farinelli L."/>
            <person name="Solter L.F."/>
            <person name="Whitman D.W."/>
            <person name="Weiss L.M."/>
            <person name="Corradi N."/>
            <person name="Keeling P.J."/>
        </authorList>
    </citation>
    <scope>NUCLEOTIDE SEQUENCE [LARGE SCALE GENOMIC DNA]</scope>
    <source>
        <strain evidence="2 3">ATCC 50506</strain>
    </source>
</reference>
<dbReference type="RefSeq" id="XP_003073324.1">
    <property type="nucleotide sequence ID" value="XM_003073278.1"/>
</dbReference>
<reference evidence="2 3" key="1">
    <citation type="journal article" date="2010" name="Nat. Commun.">
        <title>The complete sequence of the smallest known nuclear genome from the microsporidian Encephalitozoon intestinalis.</title>
        <authorList>
            <person name="Corradi N."/>
            <person name="Pombert J.-F."/>
            <person name="Farinelli L."/>
            <person name="Didier E.S."/>
            <person name="Keeling P.J."/>
        </authorList>
    </citation>
    <scope>NUCLEOTIDE SEQUENCE [LARGE SCALE GENOMIC DNA]</scope>
    <source>
        <strain evidence="2 3">ATCC 50506</strain>
    </source>
</reference>
<feature type="region of interest" description="Disordered" evidence="1">
    <location>
        <begin position="1"/>
        <end position="21"/>
    </location>
</feature>
<dbReference type="VEuPathDB" id="MicrosporidiaDB:Eint_080280"/>
<evidence type="ECO:0000313" key="3">
    <source>
        <dbReference type="Proteomes" id="UP000002313"/>
    </source>
</evidence>
<dbReference type="Proteomes" id="UP000002313">
    <property type="component" value="Chromosome VIII"/>
</dbReference>
<proteinExistence type="predicted"/>
<accession>E0S8H0</accession>
<dbReference type="OrthoDB" id="2190712at2759"/>
<name>E0S8H0_ENCIT</name>
<gene>
    <name evidence="2" type="ORF">Eint_080280</name>
</gene>
<dbReference type="HOGENOM" id="CLU_063929_0_0_1"/>
<evidence type="ECO:0000313" key="2">
    <source>
        <dbReference type="EMBL" id="ADM11964.1"/>
    </source>
</evidence>
<organism evidence="2 3">
    <name type="scientific">Encephalitozoon intestinalis (strain ATCC 50506)</name>
    <name type="common">Microsporidian parasite</name>
    <name type="synonym">Septata intestinalis</name>
    <dbReference type="NCBI Taxonomy" id="876142"/>
    <lineage>
        <taxon>Eukaryota</taxon>
        <taxon>Fungi</taxon>
        <taxon>Fungi incertae sedis</taxon>
        <taxon>Microsporidia</taxon>
        <taxon>Unikaryonidae</taxon>
        <taxon>Encephalitozoon</taxon>
    </lineage>
</organism>
<sequence>MSKKATGDADESDFSYEYTSSDSFETVSEEISEYEKEYFGDISEEAGAESEEKAAWEDSDDDPGIREDHKKTVTWLDGKQCKKQIEVRKKKVRFEYEKNLFLSKCKIKLAKAHGEYLVVVDTYNNIYILKDFKIHKTLWIELFGISDFIYTGERILFSSHKQSNLKEVTFDGDVRNISIKSVEGIKKMISIGDFIYTIGKKLILLNSSYEVVEVMEGEFMDIAVSEEAVYAMGCGGDIVMLTPDLQILRKESFEDKFDFHSIYFFANQVFIGMGMGVKVLDKDMKPVKEFKNLKNGVTGLTGHREYVIYGSDYTNSLKIILPGLKCFNKFPFNAISIPSINSLESDGKNIVVCSGRSVSILRMKVE</sequence>
<dbReference type="GeneID" id="9698148"/>
<protein>
    <submittedName>
        <fullName evidence="2">Uncharacterized protein</fullName>
    </submittedName>
</protein>
<dbReference type="KEGG" id="ein:Eint_080280"/>
<evidence type="ECO:0000256" key="1">
    <source>
        <dbReference type="SAM" id="MobiDB-lite"/>
    </source>
</evidence>